<evidence type="ECO:0000313" key="2">
    <source>
        <dbReference type="Proteomes" id="UP000199572"/>
    </source>
</evidence>
<gene>
    <name evidence="1" type="ORF">SAMN04488023_10716</name>
</gene>
<accession>A0A1H9N3X5</accession>
<name>A0A1H9N3X5_9SPHI</name>
<sequence length="110" mass="13068">MVAYAMRGCLFILYCGLFAVPLKRISGYRAFFMEKNPSANIYLINLPIDELPLSETFKLRSRLMDFFTLQDIIAQDHAMLFEREGYNEKWYFEFVDFLKRKDILFLLSGK</sequence>
<protein>
    <submittedName>
        <fullName evidence="1">Uncharacterized protein</fullName>
    </submittedName>
</protein>
<reference evidence="2" key="1">
    <citation type="submission" date="2016-10" db="EMBL/GenBank/DDBJ databases">
        <authorList>
            <person name="Varghese N."/>
            <person name="Submissions S."/>
        </authorList>
    </citation>
    <scope>NUCLEOTIDE SEQUENCE [LARGE SCALE GENOMIC DNA]</scope>
    <source>
        <strain evidence="2">DSM 18610</strain>
    </source>
</reference>
<evidence type="ECO:0000313" key="1">
    <source>
        <dbReference type="EMBL" id="SER30355.1"/>
    </source>
</evidence>
<dbReference type="Proteomes" id="UP000199572">
    <property type="component" value="Unassembled WGS sequence"/>
</dbReference>
<dbReference type="EMBL" id="FOGG01000007">
    <property type="protein sequence ID" value="SER30355.1"/>
    <property type="molecule type" value="Genomic_DNA"/>
</dbReference>
<proteinExistence type="predicted"/>
<keyword evidence="2" id="KW-1185">Reference proteome</keyword>
<dbReference type="AlphaFoldDB" id="A0A1H9N3X5"/>
<organism evidence="1 2">
    <name type="scientific">Pedobacter rhizosphaerae</name>
    <dbReference type="NCBI Taxonomy" id="390241"/>
    <lineage>
        <taxon>Bacteria</taxon>
        <taxon>Pseudomonadati</taxon>
        <taxon>Bacteroidota</taxon>
        <taxon>Sphingobacteriia</taxon>
        <taxon>Sphingobacteriales</taxon>
        <taxon>Sphingobacteriaceae</taxon>
        <taxon>Pedobacter</taxon>
    </lineage>
</organism>